<comment type="similarity">
    <text evidence="3 6">Belongs to the DHNA family.</text>
</comment>
<dbReference type="EMBL" id="CP126446">
    <property type="protein sequence ID" value="WIF98220.1"/>
    <property type="molecule type" value="Genomic_DNA"/>
</dbReference>
<evidence type="ECO:0000256" key="2">
    <source>
        <dbReference type="ARBA" id="ARBA00005013"/>
    </source>
</evidence>
<keyword evidence="9" id="KW-1185">Reference proteome</keyword>
<dbReference type="RefSeq" id="WP_231419896.1">
    <property type="nucleotide sequence ID" value="NZ_CP126446.1"/>
</dbReference>
<feature type="domain" description="Dihydroneopterin aldolase/epimerase" evidence="7">
    <location>
        <begin position="4"/>
        <end position="117"/>
    </location>
</feature>
<name>A0ABY8UX29_9BACI</name>
<evidence type="ECO:0000256" key="3">
    <source>
        <dbReference type="ARBA" id="ARBA00005708"/>
    </source>
</evidence>
<protein>
    <recommendedName>
        <fullName evidence="6">7,8-dihydroneopterin aldolase</fullName>
        <ecNumber evidence="6">4.1.2.25</ecNumber>
    </recommendedName>
</protein>
<dbReference type="NCBIfam" id="TIGR00526">
    <property type="entry name" value="folB_dom"/>
    <property type="match status" value="1"/>
</dbReference>
<evidence type="ECO:0000313" key="9">
    <source>
        <dbReference type="Proteomes" id="UP001236652"/>
    </source>
</evidence>
<evidence type="ECO:0000256" key="5">
    <source>
        <dbReference type="ARBA" id="ARBA00023239"/>
    </source>
</evidence>
<dbReference type="PANTHER" id="PTHR42844">
    <property type="entry name" value="DIHYDRONEOPTERIN ALDOLASE 1-RELATED"/>
    <property type="match status" value="1"/>
</dbReference>
<dbReference type="EC" id="4.1.2.25" evidence="6"/>
<dbReference type="NCBIfam" id="TIGR00525">
    <property type="entry name" value="folB"/>
    <property type="match status" value="1"/>
</dbReference>
<evidence type="ECO:0000256" key="4">
    <source>
        <dbReference type="ARBA" id="ARBA00022909"/>
    </source>
</evidence>
<comment type="pathway">
    <text evidence="2 6">Cofactor biosynthesis; tetrahydrofolate biosynthesis; 2-amino-4-hydroxy-6-hydroxymethyl-7,8-dihydropteridine diphosphate from 7,8-dihydroneopterin triphosphate: step 3/4.</text>
</comment>
<dbReference type="SUPFAM" id="SSF55620">
    <property type="entry name" value="Tetrahydrobiopterin biosynthesis enzymes-like"/>
    <property type="match status" value="1"/>
</dbReference>
<dbReference type="Gene3D" id="3.30.1130.10">
    <property type="match status" value="1"/>
</dbReference>
<organism evidence="8 9">
    <name type="scientific">Pontibacillus chungwhensis</name>
    <dbReference type="NCBI Taxonomy" id="265426"/>
    <lineage>
        <taxon>Bacteria</taxon>
        <taxon>Bacillati</taxon>
        <taxon>Bacillota</taxon>
        <taxon>Bacilli</taxon>
        <taxon>Bacillales</taxon>
        <taxon>Bacillaceae</taxon>
        <taxon>Pontibacillus</taxon>
    </lineage>
</organism>
<evidence type="ECO:0000259" key="7">
    <source>
        <dbReference type="SMART" id="SM00905"/>
    </source>
</evidence>
<accession>A0ABY8UX29</accession>
<comment type="catalytic activity">
    <reaction evidence="1 6">
        <text>7,8-dihydroneopterin = 6-hydroxymethyl-7,8-dihydropterin + glycolaldehyde</text>
        <dbReference type="Rhea" id="RHEA:10540"/>
        <dbReference type="ChEBI" id="CHEBI:17001"/>
        <dbReference type="ChEBI" id="CHEBI:17071"/>
        <dbReference type="ChEBI" id="CHEBI:44841"/>
        <dbReference type="EC" id="4.1.2.25"/>
    </reaction>
</comment>
<comment type="function">
    <text evidence="6">Catalyzes the conversion of 7,8-dihydroneopterin to 6-hydroxymethyl-7,8-dihydropterin.</text>
</comment>
<reference evidence="8 9" key="1">
    <citation type="submission" date="2023-05" db="EMBL/GenBank/DDBJ databases">
        <title>Comparative genomics reveals the evidence of polycyclic aromatic hydrocarbons degradation in moderately halophilic genus Pontibacillus.</title>
        <authorList>
            <person name="Yang H."/>
            <person name="Qian Z."/>
        </authorList>
    </citation>
    <scope>NUCLEOTIDE SEQUENCE [LARGE SCALE GENOMIC DNA]</scope>
    <source>
        <strain evidence="9">HN14</strain>
    </source>
</reference>
<evidence type="ECO:0000313" key="8">
    <source>
        <dbReference type="EMBL" id="WIF98220.1"/>
    </source>
</evidence>
<sequence>MDKILINQMSFYGYHGLFPEENKLGQRFKVDLSLELDLKKAGQTDDMEESINYGRIYEVTKEVVEGEAKQLVETVAENIASELLTHFEKLQALTVTVIKPDPPIPGHYESVAIELYRERTSE</sequence>
<dbReference type="Proteomes" id="UP001236652">
    <property type="component" value="Chromosome"/>
</dbReference>
<dbReference type="GO" id="GO:0004150">
    <property type="term" value="F:dihydroneopterin aldolase activity"/>
    <property type="evidence" value="ECO:0007669"/>
    <property type="project" value="UniProtKB-EC"/>
</dbReference>
<dbReference type="InterPro" id="IPR006157">
    <property type="entry name" value="FolB_dom"/>
</dbReference>
<dbReference type="SMART" id="SM00905">
    <property type="entry name" value="FolB"/>
    <property type="match status" value="1"/>
</dbReference>
<gene>
    <name evidence="8" type="primary">folB</name>
    <name evidence="8" type="ORF">QNI29_00475</name>
</gene>
<dbReference type="InterPro" id="IPR006156">
    <property type="entry name" value="Dihydroneopterin_aldolase"/>
</dbReference>
<dbReference type="PANTHER" id="PTHR42844:SF1">
    <property type="entry name" value="DIHYDRONEOPTERIN ALDOLASE 1-RELATED"/>
    <property type="match status" value="1"/>
</dbReference>
<evidence type="ECO:0000256" key="1">
    <source>
        <dbReference type="ARBA" id="ARBA00001353"/>
    </source>
</evidence>
<dbReference type="InterPro" id="IPR043133">
    <property type="entry name" value="GTP-CH-I_C/QueF"/>
</dbReference>
<proteinExistence type="inferred from homology"/>
<keyword evidence="5 6" id="KW-0456">Lyase</keyword>
<keyword evidence="4 6" id="KW-0289">Folate biosynthesis</keyword>
<dbReference type="Pfam" id="PF02152">
    <property type="entry name" value="FolB"/>
    <property type="match status" value="1"/>
</dbReference>
<evidence type="ECO:0000256" key="6">
    <source>
        <dbReference type="RuleBase" id="RU362079"/>
    </source>
</evidence>
<dbReference type="CDD" id="cd00534">
    <property type="entry name" value="DHNA_DHNTPE"/>
    <property type="match status" value="1"/>
</dbReference>